<keyword evidence="1" id="KW-0472">Membrane</keyword>
<gene>
    <name evidence="2" type="ORF">KUTeg_017694</name>
</gene>
<evidence type="ECO:0000256" key="1">
    <source>
        <dbReference type="SAM" id="Phobius"/>
    </source>
</evidence>
<evidence type="ECO:0000313" key="3">
    <source>
        <dbReference type="Proteomes" id="UP001217089"/>
    </source>
</evidence>
<feature type="transmembrane region" description="Helical" evidence="1">
    <location>
        <begin position="25"/>
        <end position="44"/>
    </location>
</feature>
<accession>A0ABQ9EI57</accession>
<dbReference type="Proteomes" id="UP001217089">
    <property type="component" value="Unassembled WGS sequence"/>
</dbReference>
<dbReference type="PANTHER" id="PTHR16244">
    <property type="entry name" value="CEROID-LIPOFUSCINOSIS NEURONAL PROTEIN 6"/>
    <property type="match status" value="1"/>
</dbReference>
<evidence type="ECO:0008006" key="4">
    <source>
        <dbReference type="Google" id="ProtNLM"/>
    </source>
</evidence>
<feature type="transmembrane region" description="Helical" evidence="1">
    <location>
        <begin position="105"/>
        <end position="122"/>
    </location>
</feature>
<dbReference type="Pfam" id="PF15156">
    <property type="entry name" value="CLN6"/>
    <property type="match status" value="1"/>
</dbReference>
<feature type="transmembrane region" description="Helical" evidence="1">
    <location>
        <begin position="204"/>
        <end position="224"/>
    </location>
</feature>
<name>A0ABQ9EI57_TEGGR</name>
<dbReference type="PANTHER" id="PTHR16244:SF2">
    <property type="entry name" value="CEROID-LIPOFUSCINOSIS NEURONAL PROTEIN 6"/>
    <property type="match status" value="1"/>
</dbReference>
<dbReference type="InterPro" id="IPR029255">
    <property type="entry name" value="CLN6"/>
</dbReference>
<organism evidence="2 3">
    <name type="scientific">Tegillarca granosa</name>
    <name type="common">Malaysian cockle</name>
    <name type="synonym">Anadara granosa</name>
    <dbReference type="NCBI Taxonomy" id="220873"/>
    <lineage>
        <taxon>Eukaryota</taxon>
        <taxon>Metazoa</taxon>
        <taxon>Spiralia</taxon>
        <taxon>Lophotrochozoa</taxon>
        <taxon>Mollusca</taxon>
        <taxon>Bivalvia</taxon>
        <taxon>Autobranchia</taxon>
        <taxon>Pteriomorphia</taxon>
        <taxon>Arcoida</taxon>
        <taxon>Arcoidea</taxon>
        <taxon>Arcidae</taxon>
        <taxon>Tegillarca</taxon>
    </lineage>
</organism>
<proteinExistence type="predicted"/>
<protein>
    <recommendedName>
        <fullName evidence="4">Ceroid-lipofuscinosis neuronal protein 6</fullName>
    </recommendedName>
</protein>
<reference evidence="2 3" key="1">
    <citation type="submission" date="2022-12" db="EMBL/GenBank/DDBJ databases">
        <title>Chromosome-level genome of Tegillarca granosa.</title>
        <authorList>
            <person name="Kim J."/>
        </authorList>
    </citation>
    <scope>NUCLEOTIDE SEQUENCE [LARGE SCALE GENOMIC DNA]</scope>
    <source>
        <strain evidence="2">Teg-2019</strain>
        <tissue evidence="2">Adductor muscle</tissue>
    </source>
</reference>
<feature type="transmembrane region" description="Helical" evidence="1">
    <location>
        <begin position="174"/>
        <end position="192"/>
    </location>
</feature>
<sequence>MAYNVITPLCILKLMERSQKKISPTITYICVILFVMGASIHLVGDSVSHRLVLLGYQFHMSIRDNPMMQQLKPEGLVESFELLYLYDEIIGHLMCNTFLSKCVKYIAYFACLLLYYAGCFQDRLFYTDTSRSILLSPFSKKKAYLFSLVILFKFVTMVTYFIEDTFYFAEGQVFYVFGISFVAMIIITIKEYRKGHRLDRNGQFLLYTFSITLILIMCWVVYLWNDPILRKKYPGYLYLPEPWTYYTLYKNQMR</sequence>
<keyword evidence="1" id="KW-0812">Transmembrane</keyword>
<feature type="transmembrane region" description="Helical" evidence="1">
    <location>
        <begin position="143"/>
        <end position="162"/>
    </location>
</feature>
<keyword evidence="3" id="KW-1185">Reference proteome</keyword>
<comment type="caution">
    <text evidence="2">The sequence shown here is derived from an EMBL/GenBank/DDBJ whole genome shotgun (WGS) entry which is preliminary data.</text>
</comment>
<feature type="non-terminal residue" evidence="2">
    <location>
        <position position="254"/>
    </location>
</feature>
<keyword evidence="1" id="KW-1133">Transmembrane helix</keyword>
<dbReference type="EMBL" id="JARBDR010000903">
    <property type="protein sequence ID" value="KAJ8304111.1"/>
    <property type="molecule type" value="Genomic_DNA"/>
</dbReference>
<evidence type="ECO:0000313" key="2">
    <source>
        <dbReference type="EMBL" id="KAJ8304111.1"/>
    </source>
</evidence>